<dbReference type="OrthoDB" id="8907561at2"/>
<dbReference type="Pfam" id="PF06578">
    <property type="entry name" value="YscK"/>
    <property type="match status" value="1"/>
</dbReference>
<proteinExistence type="predicted"/>
<accession>A0A261S7J2</accession>
<protein>
    <recommendedName>
        <fullName evidence="3">Type III secretion protein</fullName>
    </recommendedName>
</protein>
<sequence>MSEALFGARMLEFNQLPSRTLHPSRLAEHAPPGAAAPAGMETAWHRLWSGEILARLGLASRPVLDGARPELALALLPPDRLGRCARLVGAALCAPRLRRMISGAEVREVLGTLGPDVLALARHDALARSGIAESAGWPLARTVAAVDELGLAATRAALSDGGDALALRAELKLPAVPAAAAPLAAPAALALALDVLKHAEPTWASSFPTLA</sequence>
<evidence type="ECO:0000313" key="1">
    <source>
        <dbReference type="EMBL" id="OZI33081.1"/>
    </source>
</evidence>
<reference evidence="1 2" key="1">
    <citation type="submission" date="2017-05" db="EMBL/GenBank/DDBJ databases">
        <title>Complete and WGS of Bordetella genogroups.</title>
        <authorList>
            <person name="Spilker T."/>
            <person name="LiPuma J."/>
        </authorList>
    </citation>
    <scope>NUCLEOTIDE SEQUENCE [LARGE SCALE GENOMIC DNA]</scope>
    <source>
        <strain evidence="1 2">AU17610</strain>
    </source>
</reference>
<dbReference type="Proteomes" id="UP000217005">
    <property type="component" value="Unassembled WGS sequence"/>
</dbReference>
<organism evidence="1 2">
    <name type="scientific">Bordetella genomosp. 1</name>
    <dbReference type="NCBI Taxonomy" id="1395607"/>
    <lineage>
        <taxon>Bacteria</taxon>
        <taxon>Pseudomonadati</taxon>
        <taxon>Pseudomonadota</taxon>
        <taxon>Betaproteobacteria</taxon>
        <taxon>Burkholderiales</taxon>
        <taxon>Alcaligenaceae</taxon>
        <taxon>Bordetella</taxon>
    </lineage>
</organism>
<comment type="caution">
    <text evidence="1">The sequence shown here is derived from an EMBL/GenBank/DDBJ whole genome shotgun (WGS) entry which is preliminary data.</text>
</comment>
<evidence type="ECO:0000313" key="2">
    <source>
        <dbReference type="Proteomes" id="UP000217005"/>
    </source>
</evidence>
<dbReference type="RefSeq" id="WP_094828076.1">
    <property type="nucleotide sequence ID" value="NZ_NEVL01000004.1"/>
</dbReference>
<dbReference type="InterPro" id="IPR009510">
    <property type="entry name" value="T3SS_K"/>
</dbReference>
<dbReference type="EMBL" id="NEVL01000004">
    <property type="protein sequence ID" value="OZI33081.1"/>
    <property type="molecule type" value="Genomic_DNA"/>
</dbReference>
<gene>
    <name evidence="1" type="ORF">CEG14_19710</name>
</gene>
<dbReference type="AlphaFoldDB" id="A0A261S7J2"/>
<name>A0A261S7J2_9BORD</name>
<evidence type="ECO:0008006" key="3">
    <source>
        <dbReference type="Google" id="ProtNLM"/>
    </source>
</evidence>